<protein>
    <submittedName>
        <fullName evidence="2">Uncharacterized protein</fullName>
    </submittedName>
</protein>
<accession>E2AFF4</accession>
<keyword evidence="3" id="KW-1185">Reference proteome</keyword>
<feature type="region of interest" description="Disordered" evidence="1">
    <location>
        <begin position="38"/>
        <end position="82"/>
    </location>
</feature>
<evidence type="ECO:0000313" key="2">
    <source>
        <dbReference type="EMBL" id="EFN67847.1"/>
    </source>
</evidence>
<gene>
    <name evidence="2" type="ORF">EAG_07345</name>
</gene>
<proteinExistence type="predicted"/>
<dbReference type="AlphaFoldDB" id="E2AFF4"/>
<feature type="region of interest" description="Disordered" evidence="1">
    <location>
        <begin position="297"/>
        <end position="328"/>
    </location>
</feature>
<sequence length="328" mass="34568">MASADPAVTASSSSHIGIANDVDGEAVQVSLSVTSGKPPTHLLRLKSLTGRPSDPRKHPLYLPDSRKNSKRSPRVPTRCSSQVNTHAQIARLERIVYFSVALLTPGLRFRTGNALFTSAKANYSKSSRSLSPGRTTLFPAGEREGARGLLRVGRRQVGSAVASHTHAGEAHARLTRAHTHAPGQLAWESFRLAAASSASSRWMLRPQDCLALELSAFGATEVDSGRHAAVRAGQLVGSVSASGEGGLRARAEVRRYSYLPGGTMKRGRQAGRLNAGGLELSNSLSSCLADSFHITARLTISPPPPPPPPSPSPPSPSPSLPPARSPTL</sequence>
<dbReference type="Proteomes" id="UP000000311">
    <property type="component" value="Unassembled WGS sequence"/>
</dbReference>
<name>E2AFF4_CAMFO</name>
<organism evidence="3">
    <name type="scientific">Camponotus floridanus</name>
    <name type="common">Florida carpenter ant</name>
    <dbReference type="NCBI Taxonomy" id="104421"/>
    <lineage>
        <taxon>Eukaryota</taxon>
        <taxon>Metazoa</taxon>
        <taxon>Ecdysozoa</taxon>
        <taxon>Arthropoda</taxon>
        <taxon>Hexapoda</taxon>
        <taxon>Insecta</taxon>
        <taxon>Pterygota</taxon>
        <taxon>Neoptera</taxon>
        <taxon>Endopterygota</taxon>
        <taxon>Hymenoptera</taxon>
        <taxon>Apocrita</taxon>
        <taxon>Aculeata</taxon>
        <taxon>Formicoidea</taxon>
        <taxon>Formicidae</taxon>
        <taxon>Formicinae</taxon>
        <taxon>Camponotus</taxon>
    </lineage>
</organism>
<dbReference type="EMBL" id="GL439108">
    <property type="protein sequence ID" value="EFN67847.1"/>
    <property type="molecule type" value="Genomic_DNA"/>
</dbReference>
<evidence type="ECO:0000313" key="3">
    <source>
        <dbReference type="Proteomes" id="UP000000311"/>
    </source>
</evidence>
<evidence type="ECO:0000256" key="1">
    <source>
        <dbReference type="SAM" id="MobiDB-lite"/>
    </source>
</evidence>
<feature type="compositionally biased region" description="Pro residues" evidence="1">
    <location>
        <begin position="301"/>
        <end position="328"/>
    </location>
</feature>
<reference evidence="2 3" key="1">
    <citation type="journal article" date="2010" name="Science">
        <title>Genomic comparison of the ants Camponotus floridanus and Harpegnathos saltator.</title>
        <authorList>
            <person name="Bonasio R."/>
            <person name="Zhang G."/>
            <person name="Ye C."/>
            <person name="Mutti N.S."/>
            <person name="Fang X."/>
            <person name="Qin N."/>
            <person name="Donahue G."/>
            <person name="Yang P."/>
            <person name="Li Q."/>
            <person name="Li C."/>
            <person name="Zhang P."/>
            <person name="Huang Z."/>
            <person name="Berger S.L."/>
            <person name="Reinberg D."/>
            <person name="Wang J."/>
            <person name="Liebig J."/>
        </authorList>
    </citation>
    <scope>NUCLEOTIDE SEQUENCE [LARGE SCALE GENOMIC DNA]</scope>
    <source>
        <strain evidence="3">C129</strain>
    </source>
</reference>
<dbReference type="InParanoid" id="E2AFF4"/>